<reference evidence="1 2" key="1">
    <citation type="journal article" date="2014" name="Nat. Commun.">
        <title>Molecular traces of alternative social organization in a termite genome.</title>
        <authorList>
            <person name="Terrapon N."/>
            <person name="Li C."/>
            <person name="Robertson H.M."/>
            <person name="Ji L."/>
            <person name="Meng X."/>
            <person name="Booth W."/>
            <person name="Chen Z."/>
            <person name="Childers C.P."/>
            <person name="Glastad K.M."/>
            <person name="Gokhale K."/>
            <person name="Gowin J."/>
            <person name="Gronenberg W."/>
            <person name="Hermansen R.A."/>
            <person name="Hu H."/>
            <person name="Hunt B.G."/>
            <person name="Huylmans A.K."/>
            <person name="Khalil S.M."/>
            <person name="Mitchell R.D."/>
            <person name="Munoz-Torres M.C."/>
            <person name="Mustard J.A."/>
            <person name="Pan H."/>
            <person name="Reese J.T."/>
            <person name="Scharf M.E."/>
            <person name="Sun F."/>
            <person name="Vogel H."/>
            <person name="Xiao J."/>
            <person name="Yang W."/>
            <person name="Yang Z."/>
            <person name="Yang Z."/>
            <person name="Zhou J."/>
            <person name="Zhu J."/>
            <person name="Brent C.S."/>
            <person name="Elsik C.G."/>
            <person name="Goodisman M.A."/>
            <person name="Liberles D.A."/>
            <person name="Roe R.M."/>
            <person name="Vargo E.L."/>
            <person name="Vilcinskas A."/>
            <person name="Wang J."/>
            <person name="Bornberg-Bauer E."/>
            <person name="Korb J."/>
            <person name="Zhang G."/>
            <person name="Liebig J."/>
        </authorList>
    </citation>
    <scope>NUCLEOTIDE SEQUENCE [LARGE SCALE GENOMIC DNA]</scope>
    <source>
        <tissue evidence="1">Whole organism</tissue>
    </source>
</reference>
<keyword evidence="2" id="KW-1185">Reference proteome</keyword>
<name>A0A067RFA1_ZOONE</name>
<accession>A0A067RFA1</accession>
<protein>
    <submittedName>
        <fullName evidence="1">Uncharacterized protein</fullName>
    </submittedName>
</protein>
<dbReference type="InParanoid" id="A0A067RFA1"/>
<evidence type="ECO:0000313" key="2">
    <source>
        <dbReference type="Proteomes" id="UP000027135"/>
    </source>
</evidence>
<organism evidence="1 2">
    <name type="scientific">Zootermopsis nevadensis</name>
    <name type="common">Dampwood termite</name>
    <dbReference type="NCBI Taxonomy" id="136037"/>
    <lineage>
        <taxon>Eukaryota</taxon>
        <taxon>Metazoa</taxon>
        <taxon>Ecdysozoa</taxon>
        <taxon>Arthropoda</taxon>
        <taxon>Hexapoda</taxon>
        <taxon>Insecta</taxon>
        <taxon>Pterygota</taxon>
        <taxon>Neoptera</taxon>
        <taxon>Polyneoptera</taxon>
        <taxon>Dictyoptera</taxon>
        <taxon>Blattodea</taxon>
        <taxon>Blattoidea</taxon>
        <taxon>Termitoidae</taxon>
        <taxon>Termopsidae</taxon>
        <taxon>Zootermopsis</taxon>
    </lineage>
</organism>
<dbReference type="Proteomes" id="UP000027135">
    <property type="component" value="Unassembled WGS sequence"/>
</dbReference>
<dbReference type="AlphaFoldDB" id="A0A067RFA1"/>
<evidence type="ECO:0000313" key="1">
    <source>
        <dbReference type="EMBL" id="KDR18808.1"/>
    </source>
</evidence>
<dbReference type="EMBL" id="KK852670">
    <property type="protein sequence ID" value="KDR18808.1"/>
    <property type="molecule type" value="Genomic_DNA"/>
</dbReference>
<proteinExistence type="predicted"/>
<gene>
    <name evidence="1" type="ORF">L798_07069</name>
</gene>
<sequence>MLPDKDKIFSSLHLLLPKRMFRCVFGGGCLYWVCSSASLAAECWAFLMLAPSAEYSSSPSFNVTVNRFLCAGPCSLVRRYWCWIYIN</sequence>